<name>A0A9W8X484_9PLEO</name>
<evidence type="ECO:0000313" key="1">
    <source>
        <dbReference type="EMBL" id="KAJ4340717.1"/>
    </source>
</evidence>
<dbReference type="AlphaFoldDB" id="A0A9W8X484"/>
<proteinExistence type="predicted"/>
<evidence type="ECO:0000313" key="2">
    <source>
        <dbReference type="Proteomes" id="UP001140562"/>
    </source>
</evidence>
<dbReference type="Proteomes" id="UP001140562">
    <property type="component" value="Unassembled WGS sequence"/>
</dbReference>
<accession>A0A9W8X484</accession>
<comment type="caution">
    <text evidence="1">The sequence shown here is derived from an EMBL/GenBank/DDBJ whole genome shotgun (WGS) entry which is preliminary data.</text>
</comment>
<dbReference type="EMBL" id="JAPEUV010000015">
    <property type="protein sequence ID" value="KAJ4340717.1"/>
    <property type="molecule type" value="Genomic_DNA"/>
</dbReference>
<protein>
    <submittedName>
        <fullName evidence="1">Uncharacterized protein</fullName>
    </submittedName>
</protein>
<dbReference type="OrthoDB" id="10424545at2759"/>
<sequence>MREATLELVHGLAERHGVIGLDVQQQDPVSKVVFVLAEFVDKQDTHIDTLQARIASQVMLQQGFGKTLSLAKAITEAKDKALQARKEQIDLGNEAGRRRGEFVERLVKLFEEHRKETASDR</sequence>
<gene>
    <name evidence="1" type="ORF">N0V87_002379</name>
</gene>
<organism evidence="1 2">
    <name type="scientific">Didymella glomerata</name>
    <dbReference type="NCBI Taxonomy" id="749621"/>
    <lineage>
        <taxon>Eukaryota</taxon>
        <taxon>Fungi</taxon>
        <taxon>Dikarya</taxon>
        <taxon>Ascomycota</taxon>
        <taxon>Pezizomycotina</taxon>
        <taxon>Dothideomycetes</taxon>
        <taxon>Pleosporomycetidae</taxon>
        <taxon>Pleosporales</taxon>
        <taxon>Pleosporineae</taxon>
        <taxon>Didymellaceae</taxon>
        <taxon>Didymella</taxon>
    </lineage>
</organism>
<keyword evidence="2" id="KW-1185">Reference proteome</keyword>
<reference evidence="1" key="1">
    <citation type="submission" date="2022-10" db="EMBL/GenBank/DDBJ databases">
        <title>Tapping the CABI collections for fungal endophytes: first genome assemblies for Collariella, Neodidymelliopsis, Ascochyta clinopodiicola, Didymella pomorum, Didymosphaeria variabile, Neocosmospora piperis and Neocucurbitaria cava.</title>
        <authorList>
            <person name="Hill R."/>
        </authorList>
    </citation>
    <scope>NUCLEOTIDE SEQUENCE</scope>
    <source>
        <strain evidence="1">IMI 360193</strain>
    </source>
</reference>